<proteinExistence type="predicted"/>
<evidence type="ECO:0000313" key="2">
    <source>
        <dbReference type="EMBL" id="AKO65673.1"/>
    </source>
</evidence>
<sequence length="230" mass="27131">MRIWSLIFSLLLSHSILAKDLPNSINITYDLSFEKKPLGSIDVKYRKDKSRYKIIASSNFLAAMNLLGNYQLISSGHIKGNRYFPDSIVRKNLKKDKQTITRIDYKKELIQIQSEKKSKEYQLKKGTQDVLSYFFEFNGFEKLEENHSFFILDSHDYKKYTYRKIKEENLKINDRFIECIKYQGRVNDEELTHDIWLSRKNHIPVRIITPTPIGLVVDQVISKGNIFNLL</sequence>
<dbReference type="Pfam" id="PF11306">
    <property type="entry name" value="DUF3108"/>
    <property type="match status" value="1"/>
</dbReference>
<gene>
    <name evidence="2" type="ORF">VI33_02745</name>
</gene>
<dbReference type="Proteomes" id="UP000066549">
    <property type="component" value="Chromosome"/>
</dbReference>
<name>A0A0H4J1M9_9PROT</name>
<feature type="signal peptide" evidence="1">
    <location>
        <begin position="1"/>
        <end position="18"/>
    </location>
</feature>
<dbReference type="EMBL" id="CP011002">
    <property type="protein sequence ID" value="AKO65673.1"/>
    <property type="molecule type" value="Genomic_DNA"/>
</dbReference>
<protein>
    <recommendedName>
        <fullName evidence="4">DUF3108 domain-containing protein</fullName>
    </recommendedName>
</protein>
<accession>A0A0H4J1M9</accession>
<organism evidence="2 3">
    <name type="scientific">Methylophilales bacterium MBRS-H7</name>
    <dbReference type="NCBI Taxonomy" id="1623450"/>
    <lineage>
        <taxon>Bacteria</taxon>
        <taxon>Pseudomonadati</taxon>
        <taxon>Pseudomonadota</taxon>
        <taxon>Betaproteobacteria</taxon>
        <taxon>Nitrosomonadales</taxon>
        <taxon>OM43 clade</taxon>
    </lineage>
</organism>
<evidence type="ECO:0008006" key="4">
    <source>
        <dbReference type="Google" id="ProtNLM"/>
    </source>
</evidence>
<keyword evidence="3" id="KW-1185">Reference proteome</keyword>
<keyword evidence="1" id="KW-0732">Signal</keyword>
<dbReference type="InterPro" id="IPR021457">
    <property type="entry name" value="DUF3108"/>
</dbReference>
<evidence type="ECO:0000313" key="3">
    <source>
        <dbReference type="Proteomes" id="UP000066549"/>
    </source>
</evidence>
<evidence type="ECO:0000256" key="1">
    <source>
        <dbReference type="SAM" id="SignalP"/>
    </source>
</evidence>
<feature type="chain" id="PRO_5005206275" description="DUF3108 domain-containing protein" evidence="1">
    <location>
        <begin position="19"/>
        <end position="230"/>
    </location>
</feature>
<reference evidence="2 3" key="1">
    <citation type="submission" date="2015-03" db="EMBL/GenBank/DDBJ databases">
        <title>Comparative analysis of the OM43 clade including a novel species from Red Sea uncovers genomic and metabolic diversity among marine methylotrophs.</title>
        <authorList>
            <person name="Jimenez-Infante F."/>
            <person name="Ngugi D.K."/>
            <person name="Vinu M."/>
            <person name="Alam I."/>
            <person name="Kamau A."/>
            <person name="Blom J."/>
            <person name="Bajic V.B."/>
            <person name="Stingl U."/>
        </authorList>
    </citation>
    <scope>NUCLEOTIDE SEQUENCE [LARGE SCALE GENOMIC DNA]</scope>
    <source>
        <strain evidence="2 3">MBRSH7</strain>
    </source>
</reference>
<dbReference type="AlphaFoldDB" id="A0A0H4J1M9"/>